<dbReference type="OMA" id="GGCITAY"/>
<evidence type="ECO:0000256" key="10">
    <source>
        <dbReference type="SAM" id="Phobius"/>
    </source>
</evidence>
<evidence type="ECO:0000256" key="2">
    <source>
        <dbReference type="ARBA" id="ARBA00007717"/>
    </source>
</evidence>
<feature type="chain" id="PRO_5004865990" description="Nicalin" evidence="11">
    <location>
        <begin position="24"/>
        <end position="563"/>
    </location>
</feature>
<dbReference type="InterPro" id="IPR007484">
    <property type="entry name" value="Peptidase_M28"/>
</dbReference>
<evidence type="ECO:0000256" key="7">
    <source>
        <dbReference type="ARBA" id="ARBA00023136"/>
    </source>
</evidence>
<keyword evidence="8" id="KW-0325">Glycoprotein</keyword>
<dbReference type="GO" id="GO:0005789">
    <property type="term" value="C:endoplasmic reticulum membrane"/>
    <property type="evidence" value="ECO:0000318"/>
    <property type="project" value="GO_Central"/>
</dbReference>
<feature type="domain" description="Peptidase M28" evidence="12">
    <location>
        <begin position="215"/>
        <end position="334"/>
    </location>
</feature>
<accession>W5MBE6</accession>
<name>W5MBE6_LEPOC</name>
<reference evidence="13" key="3">
    <citation type="submission" date="2025-09" db="UniProtKB">
        <authorList>
            <consortium name="Ensembl"/>
        </authorList>
    </citation>
    <scope>IDENTIFICATION</scope>
</reference>
<dbReference type="GO" id="GO:0009966">
    <property type="term" value="P:regulation of signal transduction"/>
    <property type="evidence" value="ECO:0000318"/>
    <property type="project" value="GO_Central"/>
</dbReference>
<evidence type="ECO:0000259" key="12">
    <source>
        <dbReference type="Pfam" id="PF04389"/>
    </source>
</evidence>
<comment type="similarity">
    <text evidence="2 9">Belongs to the nicastrin family.</text>
</comment>
<evidence type="ECO:0000256" key="1">
    <source>
        <dbReference type="ARBA" id="ARBA00004389"/>
    </source>
</evidence>
<dbReference type="STRING" id="7918.ENSLOCP00000005705"/>
<reference evidence="14" key="1">
    <citation type="submission" date="2011-12" db="EMBL/GenBank/DDBJ databases">
        <title>The Draft Genome of Lepisosteus oculatus.</title>
        <authorList>
            <consortium name="The Broad Institute Genome Assembly &amp; Analysis Group"/>
            <consortium name="Computational R&amp;D Group"/>
            <consortium name="and Sequencing Platform"/>
            <person name="Di Palma F."/>
            <person name="Alfoldi J."/>
            <person name="Johnson J."/>
            <person name="Berlin A."/>
            <person name="Gnerre S."/>
            <person name="Jaffe D."/>
            <person name="MacCallum I."/>
            <person name="Young S."/>
            <person name="Walker B.J."/>
            <person name="Lander E.S."/>
            <person name="Lindblad-Toh K."/>
        </authorList>
    </citation>
    <scope>NUCLEOTIDE SEQUENCE [LARGE SCALE GENOMIC DNA]</scope>
</reference>
<dbReference type="GeneTree" id="ENSGT00500000044945"/>
<dbReference type="Bgee" id="ENSLOCG00000004742">
    <property type="expression patterns" value="Expressed in camera-type eye and 2 other cell types or tissues"/>
</dbReference>
<dbReference type="PANTHER" id="PTHR31826">
    <property type="entry name" value="NICALIN"/>
    <property type="match status" value="1"/>
</dbReference>
<sequence>ILSNVTMSLMLMLLLHLCGFCVEHLLLLSINENALTAVQGHEFTLYRMQQYNLQQQKHGCRGALVVAEARTVEERVLTRRCVVMRLADFTLDRYQDALRHNAASVLILVPQNISSVPQDVIQRFMVSEAEVVMNDTLMPVYAAMEEEELLSMYEEMKAASLALQSSSPLQVLSSMVTANGFQIFVGSDFPIKPISDTAFITLEGVLFGTGEDLPTVVITAHYDSFGIAPWLSYGADSNASGVAVLLELVRLFHRLYSDAHSQARYNILFSLTGGGKYNYQGTKRWIEENLDHTESSLLHENVAFVLCLDTLANGEGLYLHVSRPPKPGTIQHAFIQELDQVISSRFPSVKFGIVHKKINLGERALSWEHERYGMRRIPAFTLSHLEDPRSGLRGSILDTVTQTDMKKLRRNAVIIAESMARFMYNLTKKGSPKELPVFRGHMEVQESRLSSLMSYLSSVPRASQLLDREPSLQLLISTLEHEFSQYLQHVQRHVFRTDRRDPEVVFFDQMKQTMMMHRVKPAVFDLFLGACIAAYLGVVYYAIQNLGHIYMKITKMAMNPKQQ</sequence>
<dbReference type="SUPFAM" id="SSF53187">
    <property type="entry name" value="Zn-dependent exopeptidases"/>
    <property type="match status" value="1"/>
</dbReference>
<evidence type="ECO:0000256" key="9">
    <source>
        <dbReference type="PIRNR" id="PIRNR011018"/>
    </source>
</evidence>
<dbReference type="eggNOG" id="KOG2526">
    <property type="taxonomic scope" value="Eukaryota"/>
</dbReference>
<dbReference type="Gene3D" id="3.40.630.10">
    <property type="entry name" value="Zn peptidases"/>
    <property type="match status" value="1"/>
</dbReference>
<feature type="transmembrane region" description="Helical" evidence="10">
    <location>
        <begin position="522"/>
        <end position="543"/>
    </location>
</feature>
<dbReference type="EMBL" id="AHAT01012456">
    <property type="status" value="NOT_ANNOTATED_CDS"/>
    <property type="molecule type" value="Genomic_DNA"/>
</dbReference>
<dbReference type="Proteomes" id="UP000018468">
    <property type="component" value="Linkage group LG2"/>
</dbReference>
<evidence type="ECO:0000256" key="5">
    <source>
        <dbReference type="ARBA" id="ARBA00022824"/>
    </source>
</evidence>
<keyword evidence="7 10" id="KW-0472">Membrane</keyword>
<keyword evidence="3 10" id="KW-0812">Transmembrane</keyword>
<evidence type="ECO:0000313" key="14">
    <source>
        <dbReference type="Proteomes" id="UP000018468"/>
    </source>
</evidence>
<keyword evidence="5" id="KW-0256">Endoplasmic reticulum</keyword>
<evidence type="ECO:0000256" key="3">
    <source>
        <dbReference type="ARBA" id="ARBA00022692"/>
    </source>
</evidence>
<evidence type="ECO:0000256" key="4">
    <source>
        <dbReference type="ARBA" id="ARBA00022729"/>
    </source>
</evidence>
<proteinExistence type="inferred from homology"/>
<evidence type="ECO:0000256" key="11">
    <source>
        <dbReference type="SAM" id="SignalP"/>
    </source>
</evidence>
<comment type="subcellular location">
    <subcellularLocation>
        <location evidence="1">Endoplasmic reticulum membrane</location>
        <topology evidence="1">Single-pass membrane protein</topology>
    </subcellularLocation>
</comment>
<reference evidence="13" key="2">
    <citation type="submission" date="2025-08" db="UniProtKB">
        <authorList>
            <consortium name="Ensembl"/>
        </authorList>
    </citation>
    <scope>IDENTIFICATION</scope>
</reference>
<dbReference type="InterPro" id="IPR016574">
    <property type="entry name" value="Nicalin"/>
</dbReference>
<evidence type="ECO:0000256" key="6">
    <source>
        <dbReference type="ARBA" id="ARBA00022989"/>
    </source>
</evidence>
<dbReference type="FunFam" id="3.40.630.10:FF:000021">
    <property type="entry name" value="Nicalin"/>
    <property type="match status" value="1"/>
</dbReference>
<comment type="function">
    <text evidence="9">May antagonize Nodal signaling and subsequent organization of axial structures during mesodermal patterning.</text>
</comment>
<evidence type="ECO:0000313" key="13">
    <source>
        <dbReference type="Ensembl" id="ENSLOCP00000005705.1"/>
    </source>
</evidence>
<evidence type="ECO:0000256" key="8">
    <source>
        <dbReference type="ARBA" id="ARBA00023180"/>
    </source>
</evidence>
<dbReference type="InParanoid" id="W5MBE6"/>
<feature type="signal peptide" evidence="11">
    <location>
        <begin position="1"/>
        <end position="23"/>
    </location>
</feature>
<dbReference type="CDD" id="cd03882">
    <property type="entry name" value="M28_nicalin_like"/>
    <property type="match status" value="1"/>
</dbReference>
<keyword evidence="4 11" id="KW-0732">Signal</keyword>
<keyword evidence="14" id="KW-1185">Reference proteome</keyword>
<dbReference type="AlphaFoldDB" id="W5MBE6"/>
<keyword evidence="6 10" id="KW-1133">Transmembrane helix</keyword>
<dbReference type="PIRSF" id="PIRSF011018">
    <property type="entry name" value="Nicalin"/>
    <property type="match status" value="1"/>
</dbReference>
<protein>
    <recommendedName>
        <fullName evidence="9">Nicalin</fullName>
    </recommendedName>
</protein>
<organism evidence="13 14">
    <name type="scientific">Lepisosteus oculatus</name>
    <name type="common">Spotted gar</name>
    <dbReference type="NCBI Taxonomy" id="7918"/>
    <lineage>
        <taxon>Eukaryota</taxon>
        <taxon>Metazoa</taxon>
        <taxon>Chordata</taxon>
        <taxon>Craniata</taxon>
        <taxon>Vertebrata</taxon>
        <taxon>Euteleostomi</taxon>
        <taxon>Actinopterygii</taxon>
        <taxon>Neopterygii</taxon>
        <taxon>Holostei</taxon>
        <taxon>Semionotiformes</taxon>
        <taxon>Lepisosteidae</taxon>
        <taxon>Lepisosteus</taxon>
    </lineage>
</organism>
<dbReference type="Ensembl" id="ENSLOCT00000005713.1">
    <property type="protein sequence ID" value="ENSLOCP00000005705.1"/>
    <property type="gene ID" value="ENSLOCG00000004742.1"/>
</dbReference>
<dbReference type="Pfam" id="PF04389">
    <property type="entry name" value="Peptidase_M28"/>
    <property type="match status" value="1"/>
</dbReference>